<accession>J9G616</accession>
<proteinExistence type="predicted"/>
<sequence length="36" mass="4063">MAVRVRTSTFSLIFLIFSLWVTPKRCSSSTISSPRS</sequence>
<gene>
    <name evidence="1" type="ORF">EVA_14656</name>
</gene>
<reference evidence="1" key="1">
    <citation type="journal article" date="2012" name="PLoS ONE">
        <title>Gene sets for utilization of primary and secondary nutrition supplies in the distal gut of endangered iberian lynx.</title>
        <authorList>
            <person name="Alcaide M."/>
            <person name="Messina E."/>
            <person name="Richter M."/>
            <person name="Bargiela R."/>
            <person name="Peplies J."/>
            <person name="Huws S.A."/>
            <person name="Newbold C.J."/>
            <person name="Golyshin P.N."/>
            <person name="Simon M.A."/>
            <person name="Lopez G."/>
            <person name="Yakimov M.M."/>
            <person name="Ferrer M."/>
        </authorList>
    </citation>
    <scope>NUCLEOTIDE SEQUENCE</scope>
</reference>
<dbReference type="AlphaFoldDB" id="J9G616"/>
<organism evidence="1">
    <name type="scientific">gut metagenome</name>
    <dbReference type="NCBI Taxonomy" id="749906"/>
    <lineage>
        <taxon>unclassified sequences</taxon>
        <taxon>metagenomes</taxon>
        <taxon>organismal metagenomes</taxon>
    </lineage>
</organism>
<name>J9G616_9ZZZZ</name>
<comment type="caution">
    <text evidence="1">The sequence shown here is derived from an EMBL/GenBank/DDBJ whole genome shotgun (WGS) entry which is preliminary data.</text>
</comment>
<dbReference type="EMBL" id="AMCI01004869">
    <property type="protein sequence ID" value="EJW97237.1"/>
    <property type="molecule type" value="Genomic_DNA"/>
</dbReference>
<evidence type="ECO:0000313" key="1">
    <source>
        <dbReference type="EMBL" id="EJW97237.1"/>
    </source>
</evidence>
<protein>
    <submittedName>
        <fullName evidence="1">Uncharacterized protein</fullName>
    </submittedName>
</protein>